<dbReference type="PROSITE" id="PS00122">
    <property type="entry name" value="CARBOXYLESTERASE_B_1"/>
    <property type="match status" value="1"/>
</dbReference>
<evidence type="ECO:0000256" key="1">
    <source>
        <dbReference type="ARBA" id="ARBA00005964"/>
    </source>
</evidence>
<keyword evidence="4" id="KW-0325">Glycoprotein</keyword>
<feature type="domain" description="Carboxylesterase type B" evidence="6">
    <location>
        <begin position="26"/>
        <end position="555"/>
    </location>
</feature>
<comment type="caution">
    <text evidence="7">The sequence shown here is derived from an EMBL/GenBank/DDBJ whole genome shotgun (WGS) entry which is preliminary data.</text>
</comment>
<evidence type="ECO:0000313" key="7">
    <source>
        <dbReference type="EMBL" id="TRY77841.1"/>
    </source>
</evidence>
<dbReference type="EC" id="3.1.1.-" evidence="5"/>
<gene>
    <name evidence="7" type="ORF">TCAL_06802</name>
</gene>
<dbReference type="OrthoDB" id="3200163at2759"/>
<evidence type="ECO:0000256" key="3">
    <source>
        <dbReference type="ARBA" id="ARBA00022801"/>
    </source>
</evidence>
<dbReference type="AlphaFoldDB" id="A0A553PJH4"/>
<evidence type="ECO:0000259" key="6">
    <source>
        <dbReference type="Pfam" id="PF00135"/>
    </source>
</evidence>
<feature type="chain" id="PRO_5022249387" description="Carboxylic ester hydrolase" evidence="5">
    <location>
        <begin position="21"/>
        <end position="574"/>
    </location>
</feature>
<evidence type="ECO:0000256" key="2">
    <source>
        <dbReference type="ARBA" id="ARBA00022487"/>
    </source>
</evidence>
<reference evidence="7 8" key="1">
    <citation type="journal article" date="2018" name="Nat. Ecol. Evol.">
        <title>Genomic signatures of mitonuclear coevolution across populations of Tigriopus californicus.</title>
        <authorList>
            <person name="Barreto F.S."/>
            <person name="Watson E.T."/>
            <person name="Lima T.G."/>
            <person name="Willett C.S."/>
            <person name="Edmands S."/>
            <person name="Li W."/>
            <person name="Burton R.S."/>
        </authorList>
    </citation>
    <scope>NUCLEOTIDE SEQUENCE [LARGE SCALE GENOMIC DNA]</scope>
    <source>
        <strain evidence="7 8">San Diego</strain>
    </source>
</reference>
<sequence>MRINTTIAVLLPLILSSTSGSIFRHPKITIPGVGRLKGSYLKSDFTKRSIDAYYGIPYGKSPEGERRFAPPQPADPLNQGDENYDATLTHYTFHPSKICAQSSSTKKGVLGSEDCLNLSVFVPSKKDRTTAGPLPVLFYIHGGAFYFGTYTGQGPKMLLEEDIILVEAHYRLGPLGFMCLPEDGIYGNMGLQDQILALKWVQQNIAAFGGDPNQVTIFGESAGSASVTLLMLSPQAEGLFHQAIGDSGSAISGWAVDNFPEASALKYAEFTKCPLTPREAMVSCLKFERTTQELVNAHEQFRNYSLARGSLGFGASTPCVQPADSDQAVLTSHPLTLLKQGKIHNSVPAIFGTLRDEGKMFLGMFVRDFLKPLGLTHNSVFLTQGLVPAVLQALNVVIDYNVVSEVVSSYFRPTELGNLDRMIPGLISLFSTYFIKESTYTFALNNAKLSPTYFYSFSYNGPNTLYYLFADDPTGNDVEMPDAVSHADELIYLFDLPLIKLNSNDTEVAKKMVKMFAEFVQHGDFGYLGTESFSVPSLDPLDPIGNPFLEMNLHSSVQDNYPSTYSLRVQSDES</sequence>
<dbReference type="STRING" id="6832.A0A553PJH4"/>
<keyword evidence="3 5" id="KW-0378">Hydrolase</keyword>
<protein>
    <recommendedName>
        <fullName evidence="5">Carboxylic ester hydrolase</fullName>
        <ecNumber evidence="5">3.1.1.-</ecNumber>
    </recommendedName>
</protein>
<dbReference type="PANTHER" id="PTHR43142">
    <property type="entry name" value="CARBOXYLIC ESTER HYDROLASE"/>
    <property type="match status" value="1"/>
</dbReference>
<proteinExistence type="inferred from homology"/>
<evidence type="ECO:0000313" key="8">
    <source>
        <dbReference type="Proteomes" id="UP000318571"/>
    </source>
</evidence>
<dbReference type="EMBL" id="VCGU01000003">
    <property type="protein sequence ID" value="TRY77841.1"/>
    <property type="molecule type" value="Genomic_DNA"/>
</dbReference>
<keyword evidence="2" id="KW-0719">Serine esterase</keyword>
<evidence type="ECO:0000256" key="4">
    <source>
        <dbReference type="ARBA" id="ARBA00023180"/>
    </source>
</evidence>
<keyword evidence="8" id="KW-1185">Reference proteome</keyword>
<dbReference type="SUPFAM" id="SSF53474">
    <property type="entry name" value="alpha/beta-Hydrolases"/>
    <property type="match status" value="1"/>
</dbReference>
<keyword evidence="5" id="KW-0732">Signal</keyword>
<dbReference type="Proteomes" id="UP000318571">
    <property type="component" value="Chromosome 11"/>
</dbReference>
<dbReference type="InterPro" id="IPR019826">
    <property type="entry name" value="Carboxylesterase_B_AS"/>
</dbReference>
<dbReference type="GO" id="GO:0052689">
    <property type="term" value="F:carboxylic ester hydrolase activity"/>
    <property type="evidence" value="ECO:0007669"/>
    <property type="project" value="UniProtKB-KW"/>
</dbReference>
<dbReference type="OMA" id="ALEYWTI"/>
<dbReference type="Gene3D" id="3.40.50.1820">
    <property type="entry name" value="alpha/beta hydrolase"/>
    <property type="match status" value="1"/>
</dbReference>
<name>A0A553PJH4_TIGCA</name>
<dbReference type="Pfam" id="PF00135">
    <property type="entry name" value="COesterase"/>
    <property type="match status" value="1"/>
</dbReference>
<dbReference type="InterPro" id="IPR029058">
    <property type="entry name" value="AB_hydrolase_fold"/>
</dbReference>
<dbReference type="InterPro" id="IPR002018">
    <property type="entry name" value="CarbesteraseB"/>
</dbReference>
<dbReference type="PANTHER" id="PTHR43142:SF1">
    <property type="entry name" value="CARBOXYLIC ESTER HYDROLASE"/>
    <property type="match status" value="1"/>
</dbReference>
<evidence type="ECO:0000256" key="5">
    <source>
        <dbReference type="RuleBase" id="RU361235"/>
    </source>
</evidence>
<comment type="similarity">
    <text evidence="1 5">Belongs to the type-B carboxylesterase/lipase family.</text>
</comment>
<feature type="signal peptide" evidence="5">
    <location>
        <begin position="1"/>
        <end position="20"/>
    </location>
</feature>
<accession>A0A553PJH4</accession>
<organism evidence="7 8">
    <name type="scientific">Tigriopus californicus</name>
    <name type="common">Marine copepod</name>
    <dbReference type="NCBI Taxonomy" id="6832"/>
    <lineage>
        <taxon>Eukaryota</taxon>
        <taxon>Metazoa</taxon>
        <taxon>Ecdysozoa</taxon>
        <taxon>Arthropoda</taxon>
        <taxon>Crustacea</taxon>
        <taxon>Multicrustacea</taxon>
        <taxon>Hexanauplia</taxon>
        <taxon>Copepoda</taxon>
        <taxon>Harpacticoida</taxon>
        <taxon>Harpacticidae</taxon>
        <taxon>Tigriopus</taxon>
    </lineage>
</organism>